<feature type="compositionally biased region" description="Basic and acidic residues" evidence="1">
    <location>
        <begin position="38"/>
        <end position="55"/>
    </location>
</feature>
<evidence type="ECO:0000256" key="1">
    <source>
        <dbReference type="SAM" id="MobiDB-lite"/>
    </source>
</evidence>
<reference evidence="2 3" key="1">
    <citation type="journal article" date="2021" name="Elife">
        <title>Chloroplast acquisition without the gene transfer in kleptoplastic sea slugs, Plakobranchus ocellatus.</title>
        <authorList>
            <person name="Maeda T."/>
            <person name="Takahashi S."/>
            <person name="Yoshida T."/>
            <person name="Shimamura S."/>
            <person name="Takaki Y."/>
            <person name="Nagai Y."/>
            <person name="Toyoda A."/>
            <person name="Suzuki Y."/>
            <person name="Arimoto A."/>
            <person name="Ishii H."/>
            <person name="Satoh N."/>
            <person name="Nishiyama T."/>
            <person name="Hasebe M."/>
            <person name="Maruyama T."/>
            <person name="Minagawa J."/>
            <person name="Obokata J."/>
            <person name="Shigenobu S."/>
        </authorList>
    </citation>
    <scope>NUCLEOTIDE SEQUENCE [LARGE SCALE GENOMIC DNA]</scope>
</reference>
<evidence type="ECO:0000313" key="3">
    <source>
        <dbReference type="Proteomes" id="UP000735302"/>
    </source>
</evidence>
<dbReference type="EMBL" id="BLXT01008646">
    <property type="protein sequence ID" value="GFO50725.1"/>
    <property type="molecule type" value="Genomic_DNA"/>
</dbReference>
<proteinExistence type="predicted"/>
<comment type="caution">
    <text evidence="2">The sequence shown here is derived from an EMBL/GenBank/DDBJ whole genome shotgun (WGS) entry which is preliminary data.</text>
</comment>
<gene>
    <name evidence="2" type="ORF">PoB_007723000</name>
</gene>
<dbReference type="AlphaFoldDB" id="A0AAV4E2X7"/>
<sequence length="163" mass="19080">MLMPRDAVFAEKRRCCLSFVEGNQKKNYKRQNMNKRQVNVEERHQEKSGLTRRQDFGQYERPLTDLNQEYVSDYKNYLRNTSDLFTAQHSTAQCSTVQHSTAQHSTVQYSKYSTVQYSTVQYSTVQYSTVQYSTVQYSKYSTVQYSTAQHSTAQYSTAQYSTV</sequence>
<feature type="region of interest" description="Disordered" evidence="1">
    <location>
        <begin position="34"/>
        <end position="58"/>
    </location>
</feature>
<keyword evidence="3" id="KW-1185">Reference proteome</keyword>
<name>A0AAV4E2X7_9GAST</name>
<evidence type="ECO:0000313" key="2">
    <source>
        <dbReference type="EMBL" id="GFO50725.1"/>
    </source>
</evidence>
<protein>
    <submittedName>
        <fullName evidence="2">Histone h1-like nucleoprotein hc2</fullName>
    </submittedName>
</protein>
<organism evidence="2 3">
    <name type="scientific">Plakobranchus ocellatus</name>
    <dbReference type="NCBI Taxonomy" id="259542"/>
    <lineage>
        <taxon>Eukaryota</taxon>
        <taxon>Metazoa</taxon>
        <taxon>Spiralia</taxon>
        <taxon>Lophotrochozoa</taxon>
        <taxon>Mollusca</taxon>
        <taxon>Gastropoda</taxon>
        <taxon>Heterobranchia</taxon>
        <taxon>Euthyneura</taxon>
        <taxon>Panpulmonata</taxon>
        <taxon>Sacoglossa</taxon>
        <taxon>Placobranchoidea</taxon>
        <taxon>Plakobranchidae</taxon>
        <taxon>Plakobranchus</taxon>
    </lineage>
</organism>
<accession>A0AAV4E2X7</accession>
<dbReference type="Proteomes" id="UP000735302">
    <property type="component" value="Unassembled WGS sequence"/>
</dbReference>